<evidence type="ECO:0000256" key="1">
    <source>
        <dbReference type="ARBA" id="ARBA00004651"/>
    </source>
</evidence>
<feature type="transmembrane region" description="Helical" evidence="8">
    <location>
        <begin position="20"/>
        <end position="41"/>
    </location>
</feature>
<dbReference type="PANTHER" id="PTHR30294">
    <property type="entry name" value="MEMBRANE COMPONENT OF ABC TRANSPORTER YHHJ-RELATED"/>
    <property type="match status" value="1"/>
</dbReference>
<evidence type="ECO:0000256" key="6">
    <source>
        <dbReference type="ARBA" id="ARBA00022989"/>
    </source>
</evidence>
<dbReference type="Proteomes" id="UP000267798">
    <property type="component" value="Unassembled WGS sequence"/>
</dbReference>
<evidence type="ECO:0000256" key="7">
    <source>
        <dbReference type="ARBA" id="ARBA00023136"/>
    </source>
</evidence>
<dbReference type="RefSeq" id="WP_120113838.1">
    <property type="nucleotide sequence ID" value="NZ_QXQB01000006.1"/>
</dbReference>
<dbReference type="GO" id="GO:0005886">
    <property type="term" value="C:plasma membrane"/>
    <property type="evidence" value="ECO:0007669"/>
    <property type="project" value="UniProtKB-SubCell"/>
</dbReference>
<feature type="domain" description="ABC transmembrane type-2" evidence="9">
    <location>
        <begin position="152"/>
        <end position="377"/>
    </location>
</feature>
<comment type="similarity">
    <text evidence="2">Belongs to the ABC-2 integral membrane protein family.</text>
</comment>
<keyword evidence="6 8" id="KW-1133">Transmembrane helix</keyword>
<dbReference type="OrthoDB" id="63188at2"/>
<dbReference type="InterPro" id="IPR051449">
    <property type="entry name" value="ABC-2_transporter_component"/>
</dbReference>
<comment type="caution">
    <text evidence="10">The sequence shown here is derived from an EMBL/GenBank/DDBJ whole genome shotgun (WGS) entry which is preliminary data.</text>
</comment>
<gene>
    <name evidence="10" type="ORF">D3P09_23300</name>
</gene>
<evidence type="ECO:0000313" key="11">
    <source>
        <dbReference type="Proteomes" id="UP000267798"/>
    </source>
</evidence>
<evidence type="ECO:0000256" key="3">
    <source>
        <dbReference type="ARBA" id="ARBA00022448"/>
    </source>
</evidence>
<dbReference type="InterPro" id="IPR047817">
    <property type="entry name" value="ABC2_TM_bact-type"/>
</dbReference>
<comment type="subcellular location">
    <subcellularLocation>
        <location evidence="1">Cell membrane</location>
        <topology evidence="1">Multi-pass membrane protein</topology>
    </subcellularLocation>
</comment>
<dbReference type="GO" id="GO:0140359">
    <property type="term" value="F:ABC-type transporter activity"/>
    <property type="evidence" value="ECO:0007669"/>
    <property type="project" value="InterPro"/>
</dbReference>
<feature type="transmembrane region" description="Helical" evidence="8">
    <location>
        <begin position="265"/>
        <end position="289"/>
    </location>
</feature>
<evidence type="ECO:0000313" key="10">
    <source>
        <dbReference type="EMBL" id="RJX37284.1"/>
    </source>
</evidence>
<dbReference type="PANTHER" id="PTHR30294:SF38">
    <property type="entry name" value="TRANSPORT PERMEASE PROTEIN"/>
    <property type="match status" value="1"/>
</dbReference>
<keyword evidence="4" id="KW-1003">Cell membrane</keyword>
<proteinExistence type="inferred from homology"/>
<reference evidence="10 11" key="1">
    <citation type="submission" date="2018-09" db="EMBL/GenBank/DDBJ databases">
        <title>Paenibacillus aracenensis nov. sp. isolated from a cave in southern Spain.</title>
        <authorList>
            <person name="Jurado V."/>
            <person name="Gutierrez-Patricio S."/>
            <person name="Gonzalez-Pimentel J.L."/>
            <person name="Miller A.Z."/>
            <person name="Laiz L."/>
            <person name="Saiz-Jimenez C."/>
        </authorList>
    </citation>
    <scope>NUCLEOTIDE SEQUENCE [LARGE SCALE GENOMIC DNA]</scope>
    <source>
        <strain evidence="10 11">JCM 19203</strain>
    </source>
</reference>
<dbReference type="PROSITE" id="PS51012">
    <property type="entry name" value="ABC_TM2"/>
    <property type="match status" value="1"/>
</dbReference>
<evidence type="ECO:0000256" key="5">
    <source>
        <dbReference type="ARBA" id="ARBA00022692"/>
    </source>
</evidence>
<keyword evidence="3" id="KW-0813">Transport</keyword>
<dbReference type="AlphaFoldDB" id="A0A3A6PTJ3"/>
<dbReference type="Pfam" id="PF12698">
    <property type="entry name" value="ABC2_membrane_3"/>
    <property type="match status" value="1"/>
</dbReference>
<feature type="transmembrane region" description="Helical" evidence="8">
    <location>
        <begin position="189"/>
        <end position="209"/>
    </location>
</feature>
<evidence type="ECO:0000256" key="2">
    <source>
        <dbReference type="ARBA" id="ARBA00007783"/>
    </source>
</evidence>
<keyword evidence="11" id="KW-1185">Reference proteome</keyword>
<feature type="transmembrane region" description="Helical" evidence="8">
    <location>
        <begin position="352"/>
        <end position="372"/>
    </location>
</feature>
<sequence length="382" mass="41282">MIATIIRKEILLTLKDKGAFFWLFALPVLFIVIFSSIFGSAGSSTTYKVPYYDADGSAASGQFLERLGEIKGFALEAYEGGSLEEGVKEIKDGSRSYLLVVPAGYGQQVEAGQSAEIELYRDTVADEAVAPVLALLDSVSASYHDYKLRGILAGMGQNEEAIDAIMQPAISIKEVKENATKTNAVTQIVPGYTVMFVFFIMINMIQNLLKDRRSGMLSRLQGTPMKPIHYLVGMWVPNVLVVLVQSTVLLTFGQLVYGLQLGHPLAIALIVLGLAVCATGIGLMLALLVSSENMGIAMVQVIAMGGAIVGGLWFPYEFLPKAVQTIGLFTPQYWAQKGMQDVMIRGMDIGGIGWTLLILFAFGLAGLGVALLRFKKFALKTA</sequence>
<name>A0A3A6PTJ3_9BACL</name>
<dbReference type="Gene3D" id="3.40.1710.10">
    <property type="entry name" value="abc type-2 transporter like domain"/>
    <property type="match status" value="1"/>
</dbReference>
<evidence type="ECO:0000256" key="4">
    <source>
        <dbReference type="ARBA" id="ARBA00022475"/>
    </source>
</evidence>
<dbReference type="InterPro" id="IPR013525">
    <property type="entry name" value="ABC2_TM"/>
</dbReference>
<evidence type="ECO:0000256" key="8">
    <source>
        <dbReference type="SAM" id="Phobius"/>
    </source>
</evidence>
<evidence type="ECO:0000259" key="9">
    <source>
        <dbReference type="PROSITE" id="PS51012"/>
    </source>
</evidence>
<dbReference type="EMBL" id="QXQB01000006">
    <property type="protein sequence ID" value="RJX37284.1"/>
    <property type="molecule type" value="Genomic_DNA"/>
</dbReference>
<feature type="transmembrane region" description="Helical" evidence="8">
    <location>
        <begin position="230"/>
        <end position="253"/>
    </location>
</feature>
<feature type="transmembrane region" description="Helical" evidence="8">
    <location>
        <begin position="296"/>
        <end position="316"/>
    </location>
</feature>
<keyword evidence="5 8" id="KW-0812">Transmembrane</keyword>
<protein>
    <submittedName>
        <fullName evidence="10">ABC transporter permease</fullName>
    </submittedName>
</protein>
<keyword evidence="7 8" id="KW-0472">Membrane</keyword>
<accession>A0A3A6PTJ3</accession>
<organism evidence="10 11">
    <name type="scientific">Paenibacillus pinisoli</name>
    <dbReference type="NCBI Taxonomy" id="1276110"/>
    <lineage>
        <taxon>Bacteria</taxon>
        <taxon>Bacillati</taxon>
        <taxon>Bacillota</taxon>
        <taxon>Bacilli</taxon>
        <taxon>Bacillales</taxon>
        <taxon>Paenibacillaceae</taxon>
        <taxon>Paenibacillus</taxon>
    </lineage>
</organism>